<proteinExistence type="predicted"/>
<dbReference type="OrthoDB" id="5904534at2"/>
<keyword evidence="4" id="KW-1185">Reference proteome</keyword>
<feature type="domain" description="PEGA" evidence="2">
    <location>
        <begin position="297"/>
        <end position="362"/>
    </location>
</feature>
<evidence type="ECO:0000313" key="3">
    <source>
        <dbReference type="EMBL" id="KEY91027.1"/>
    </source>
</evidence>
<comment type="caution">
    <text evidence="3">The sequence shown here is derived from an EMBL/GenBank/DDBJ whole genome shotgun (WGS) entry which is preliminary data.</text>
</comment>
<gene>
    <name evidence="3" type="ORF">CF67_05003</name>
</gene>
<dbReference type="EMBL" id="JGVK01000028">
    <property type="protein sequence ID" value="KEY91027.1"/>
    <property type="molecule type" value="Genomic_DNA"/>
</dbReference>
<keyword evidence="1" id="KW-0175">Coiled coil</keyword>
<name>A0A084CMJ8_9GAMM</name>
<sequence>MIIRRTILALLLFTLVPFGIDKPAYSEESNPIATIDAKINIKQTELDSAASSYEAENHKLQQIKNELNRLSRYGEELNLKQERAKLDLDKQYNRLLEEPEIDLISFQKKYQESWSEVKQNHSDQLDAKQAITESEILLDQIKQKQDRLNAEFSNLQELRVSARIRRLESELRKSSTFETSFQTTCSMTMTLGECSNQGIYLTKQKAVKSFREKLFFNLSESALVKQNVKDVQLNIYIQENQIIRSGFKGENEHFTQMKLQLQAKPELTAACKLLNVSARYCLKGEALKKPKENNKKWVNVIVRSDQYNDSVTINGIKYGSTPIEVLLPKGDHQITVSKNRYETYNRTVRIDGNHTIWAKLKQKKNS</sequence>
<reference evidence="3 4" key="1">
    <citation type="submission" date="2014-03" db="EMBL/GenBank/DDBJ databases">
        <title>Selection and divergence in the genomes of co-occurring obligate luminous symbionts with specific hosts.</title>
        <authorList>
            <person name="Hendry T.A."/>
            <person name="de Wet J.R."/>
            <person name="Dunlap P.V."/>
        </authorList>
    </citation>
    <scope>NUCLEOTIDE SEQUENCE [LARGE SCALE GENOMIC DNA]</scope>
    <source>
        <strain evidence="3 4">Ppalp.1</strain>
    </source>
</reference>
<dbReference type="InterPro" id="IPR013229">
    <property type="entry name" value="PEGA"/>
</dbReference>
<dbReference type="AlphaFoldDB" id="A0A084CMJ8"/>
<dbReference type="eggNOG" id="COG1196">
    <property type="taxonomic scope" value="Bacteria"/>
</dbReference>
<protein>
    <submittedName>
        <fullName evidence="3">Chromosomal partitioning ATPase</fullName>
    </submittedName>
</protein>
<evidence type="ECO:0000259" key="2">
    <source>
        <dbReference type="Pfam" id="PF08308"/>
    </source>
</evidence>
<feature type="coiled-coil region" evidence="1">
    <location>
        <begin position="131"/>
        <end position="158"/>
    </location>
</feature>
<dbReference type="Proteomes" id="UP000053784">
    <property type="component" value="Unassembled WGS sequence"/>
</dbReference>
<organism evidence="3 4">
    <name type="scientific">Candidatus Photodesmus blepharonis</name>
    <dbReference type="NCBI Taxonomy" id="1179155"/>
    <lineage>
        <taxon>Bacteria</taxon>
        <taxon>Pseudomonadati</taxon>
        <taxon>Pseudomonadota</taxon>
        <taxon>Gammaproteobacteria</taxon>
        <taxon>Vibrionales</taxon>
        <taxon>Vibrionaceae</taxon>
        <taxon>Candidatus Photodesmus</taxon>
    </lineage>
</organism>
<evidence type="ECO:0000313" key="4">
    <source>
        <dbReference type="Proteomes" id="UP000053784"/>
    </source>
</evidence>
<dbReference type="Pfam" id="PF08308">
    <property type="entry name" value="PEGA"/>
    <property type="match status" value="1"/>
</dbReference>
<evidence type="ECO:0000256" key="1">
    <source>
        <dbReference type="SAM" id="Coils"/>
    </source>
</evidence>
<accession>A0A084CMJ8</accession>
<feature type="coiled-coil region" evidence="1">
    <location>
        <begin position="46"/>
        <end position="83"/>
    </location>
</feature>